<dbReference type="EMBL" id="BOQN01000076">
    <property type="protein sequence ID" value="GIM94160.1"/>
    <property type="molecule type" value="Genomic_DNA"/>
</dbReference>
<keyword evidence="3" id="KW-1185">Reference proteome</keyword>
<dbReference type="Pfam" id="PF00775">
    <property type="entry name" value="Dioxygenase_C"/>
    <property type="match status" value="1"/>
</dbReference>
<comment type="caution">
    <text evidence="2">The sequence shown here is derived from an EMBL/GenBank/DDBJ whole genome shotgun (WGS) entry which is preliminary data.</text>
</comment>
<sequence length="216" mass="23373">MVGMLKLETLHDGGLAHDFSLVCRRRMTGLARGTTVAALAAGRAYSPLVRSGIVRGDLRRSFGTATGAARGVPLDIRLRITSANSGRPLPDYAVYLWQGDRDGNYSLYDGGLEQENYLRGVQTADTAGWVRFTSVFPGAREGRWPHLHIEVYPSLACRDLLHSGQIALPGDACEKVYATDGYSAELDPTAMSLPLEMACVTGDVRRGMVATRTLSV</sequence>
<dbReference type="GO" id="GO:0016702">
    <property type="term" value="F:oxidoreductase activity, acting on single donors with incorporation of molecular oxygen, incorporation of two atoms of oxygen"/>
    <property type="evidence" value="ECO:0007669"/>
    <property type="project" value="InterPro"/>
</dbReference>
<evidence type="ECO:0000259" key="1">
    <source>
        <dbReference type="Pfam" id="PF00775"/>
    </source>
</evidence>
<feature type="domain" description="Intradiol ring-cleavage dioxygenases" evidence="1">
    <location>
        <begin position="67"/>
        <end position="139"/>
    </location>
</feature>
<gene>
    <name evidence="2" type="ORF">Ato02nite_059530</name>
</gene>
<dbReference type="InterPro" id="IPR000627">
    <property type="entry name" value="Intradiol_dOase_C"/>
</dbReference>
<dbReference type="GO" id="GO:0008199">
    <property type="term" value="F:ferric iron binding"/>
    <property type="evidence" value="ECO:0007669"/>
    <property type="project" value="InterPro"/>
</dbReference>
<organism evidence="2 3">
    <name type="scientific">Paractinoplanes toevensis</name>
    <dbReference type="NCBI Taxonomy" id="571911"/>
    <lineage>
        <taxon>Bacteria</taxon>
        <taxon>Bacillati</taxon>
        <taxon>Actinomycetota</taxon>
        <taxon>Actinomycetes</taxon>
        <taxon>Micromonosporales</taxon>
        <taxon>Micromonosporaceae</taxon>
        <taxon>Paractinoplanes</taxon>
    </lineage>
</organism>
<reference evidence="2 3" key="1">
    <citation type="submission" date="2021-03" db="EMBL/GenBank/DDBJ databases">
        <title>Whole genome shotgun sequence of Actinoplanes toevensis NBRC 105298.</title>
        <authorList>
            <person name="Komaki H."/>
            <person name="Tamura T."/>
        </authorList>
    </citation>
    <scope>NUCLEOTIDE SEQUENCE [LARGE SCALE GENOMIC DNA]</scope>
    <source>
        <strain evidence="2 3">NBRC 105298</strain>
    </source>
</reference>
<dbReference type="AlphaFoldDB" id="A0A919W680"/>
<proteinExistence type="predicted"/>
<evidence type="ECO:0000313" key="2">
    <source>
        <dbReference type="EMBL" id="GIM94160.1"/>
    </source>
</evidence>
<dbReference type="Proteomes" id="UP000677082">
    <property type="component" value="Unassembled WGS sequence"/>
</dbReference>
<dbReference type="PANTHER" id="PTHR34315:SF1">
    <property type="entry name" value="INTRADIOL RING-CLEAVAGE DIOXYGENASES DOMAIN-CONTAINING PROTEIN-RELATED"/>
    <property type="match status" value="1"/>
</dbReference>
<dbReference type="Gene3D" id="2.60.130.10">
    <property type="entry name" value="Aromatic compound dioxygenase"/>
    <property type="match status" value="1"/>
</dbReference>
<name>A0A919W680_9ACTN</name>
<accession>A0A919W680</accession>
<dbReference type="InterPro" id="IPR015889">
    <property type="entry name" value="Intradiol_dOase_core"/>
</dbReference>
<protein>
    <recommendedName>
        <fullName evidence="1">Intradiol ring-cleavage dioxygenases domain-containing protein</fullName>
    </recommendedName>
</protein>
<dbReference type="PANTHER" id="PTHR34315">
    <property type="match status" value="1"/>
</dbReference>
<evidence type="ECO:0000313" key="3">
    <source>
        <dbReference type="Proteomes" id="UP000677082"/>
    </source>
</evidence>
<dbReference type="SUPFAM" id="SSF49482">
    <property type="entry name" value="Aromatic compound dioxygenase"/>
    <property type="match status" value="1"/>
</dbReference>